<dbReference type="SUPFAM" id="SSF53474">
    <property type="entry name" value="alpha/beta-Hydrolases"/>
    <property type="match status" value="1"/>
</dbReference>
<sequence>MTNHQSTPPRLPNLNDHPLIGDANKIPVSAPTPVVSISPIVLPAPDRIVDLHVRVTAPTSGHDLPIILLSHGQGTSLYLSSLNGYAPLANFYASHGFVVIQPTHLSSKSLGLDCEMSSEAPFFWRSRVEDMKLILDELYSIEIAFPQIQGRLDHTRVVAVGHSMGGHTVSMLLGARLIDPENGDEIDLTEHRVKAGVVLAAPGDGRGGEGLGEMVQDTFLKYHSHEEMTTPALVVIGDSDEQPYLTTRGPEYHADAYYSSKGPKSLLTITGGRHGLGGVSGYDAAEAADDECPERLATVQRLTWAYLRSRLYPEDPAWSEACFILQRFPGLARAESKRA</sequence>
<protein>
    <recommendedName>
        <fullName evidence="1">AB hydrolase-1 domain-containing protein</fullName>
    </recommendedName>
</protein>
<dbReference type="AlphaFoldDB" id="A0A9W9L5B5"/>
<dbReference type="Proteomes" id="UP001147746">
    <property type="component" value="Unassembled WGS sequence"/>
</dbReference>
<proteinExistence type="predicted"/>
<dbReference type="Pfam" id="PF12697">
    <property type="entry name" value="Abhydrolase_6"/>
    <property type="match status" value="1"/>
</dbReference>
<keyword evidence="3" id="KW-1185">Reference proteome</keyword>
<dbReference type="Gene3D" id="3.40.50.1820">
    <property type="entry name" value="alpha/beta hydrolase"/>
    <property type="match status" value="1"/>
</dbReference>
<evidence type="ECO:0000259" key="1">
    <source>
        <dbReference type="Pfam" id="PF12697"/>
    </source>
</evidence>
<feature type="domain" description="AB hydrolase-1" evidence="1">
    <location>
        <begin position="67"/>
        <end position="228"/>
    </location>
</feature>
<dbReference type="PANTHER" id="PTHR33428">
    <property type="entry name" value="CHLOROPHYLLASE-2, CHLOROPLASTIC"/>
    <property type="match status" value="1"/>
</dbReference>
<evidence type="ECO:0000313" key="2">
    <source>
        <dbReference type="EMBL" id="KAJ5303043.1"/>
    </source>
</evidence>
<dbReference type="InterPro" id="IPR029058">
    <property type="entry name" value="AB_hydrolase_fold"/>
</dbReference>
<name>A0A9W9L5B5_9EURO</name>
<dbReference type="GO" id="GO:0072330">
    <property type="term" value="P:monocarboxylic acid biosynthetic process"/>
    <property type="evidence" value="ECO:0007669"/>
    <property type="project" value="UniProtKB-ARBA"/>
</dbReference>
<dbReference type="EMBL" id="JAPZBO010000009">
    <property type="protein sequence ID" value="KAJ5303043.1"/>
    <property type="molecule type" value="Genomic_DNA"/>
</dbReference>
<dbReference type="PANTHER" id="PTHR33428:SF14">
    <property type="entry name" value="CARBOXYLESTERASE TYPE B DOMAIN-CONTAINING PROTEIN"/>
    <property type="match status" value="1"/>
</dbReference>
<accession>A0A9W9L5B5</accession>
<dbReference type="GO" id="GO:0017000">
    <property type="term" value="P:antibiotic biosynthetic process"/>
    <property type="evidence" value="ECO:0007669"/>
    <property type="project" value="UniProtKB-ARBA"/>
</dbReference>
<reference evidence="2" key="2">
    <citation type="journal article" date="2023" name="IMA Fungus">
        <title>Comparative genomic study of the Penicillium genus elucidates a diverse pangenome and 15 lateral gene transfer events.</title>
        <authorList>
            <person name="Petersen C."/>
            <person name="Sorensen T."/>
            <person name="Nielsen M.R."/>
            <person name="Sondergaard T.E."/>
            <person name="Sorensen J.L."/>
            <person name="Fitzpatrick D.A."/>
            <person name="Frisvad J.C."/>
            <person name="Nielsen K.L."/>
        </authorList>
    </citation>
    <scope>NUCLEOTIDE SEQUENCE</scope>
    <source>
        <strain evidence="2">IBT 21472</strain>
    </source>
</reference>
<organism evidence="2 3">
    <name type="scientific">Penicillium atrosanguineum</name>
    <dbReference type="NCBI Taxonomy" id="1132637"/>
    <lineage>
        <taxon>Eukaryota</taxon>
        <taxon>Fungi</taxon>
        <taxon>Dikarya</taxon>
        <taxon>Ascomycota</taxon>
        <taxon>Pezizomycotina</taxon>
        <taxon>Eurotiomycetes</taxon>
        <taxon>Eurotiomycetidae</taxon>
        <taxon>Eurotiales</taxon>
        <taxon>Aspergillaceae</taxon>
        <taxon>Penicillium</taxon>
    </lineage>
</organism>
<dbReference type="InterPro" id="IPR000073">
    <property type="entry name" value="AB_hydrolase_1"/>
</dbReference>
<reference evidence="2" key="1">
    <citation type="submission" date="2022-12" db="EMBL/GenBank/DDBJ databases">
        <authorList>
            <person name="Petersen C."/>
        </authorList>
    </citation>
    <scope>NUCLEOTIDE SEQUENCE</scope>
    <source>
        <strain evidence="2">IBT 21472</strain>
    </source>
</reference>
<evidence type="ECO:0000313" key="3">
    <source>
        <dbReference type="Proteomes" id="UP001147746"/>
    </source>
</evidence>
<comment type="caution">
    <text evidence="2">The sequence shown here is derived from an EMBL/GenBank/DDBJ whole genome shotgun (WGS) entry which is preliminary data.</text>
</comment>
<gene>
    <name evidence="2" type="ORF">N7476_009842</name>
</gene>